<organism evidence="1 2">
    <name type="scientific">Polyplax serrata</name>
    <name type="common">Common mouse louse</name>
    <dbReference type="NCBI Taxonomy" id="468196"/>
    <lineage>
        <taxon>Eukaryota</taxon>
        <taxon>Metazoa</taxon>
        <taxon>Ecdysozoa</taxon>
        <taxon>Arthropoda</taxon>
        <taxon>Hexapoda</taxon>
        <taxon>Insecta</taxon>
        <taxon>Pterygota</taxon>
        <taxon>Neoptera</taxon>
        <taxon>Paraneoptera</taxon>
        <taxon>Psocodea</taxon>
        <taxon>Troctomorpha</taxon>
        <taxon>Phthiraptera</taxon>
        <taxon>Anoplura</taxon>
        <taxon>Polyplacidae</taxon>
        <taxon>Polyplax</taxon>
    </lineage>
</organism>
<gene>
    <name evidence="1" type="ORF">RUM44_001134</name>
</gene>
<protein>
    <submittedName>
        <fullName evidence="1">Uncharacterized protein</fullName>
    </submittedName>
</protein>
<comment type="caution">
    <text evidence="1">The sequence shown here is derived from an EMBL/GenBank/DDBJ whole genome shotgun (WGS) entry which is preliminary data.</text>
</comment>
<name>A0ABR1BAE5_POLSC</name>
<proteinExistence type="predicted"/>
<keyword evidence="2" id="KW-1185">Reference proteome</keyword>
<evidence type="ECO:0000313" key="2">
    <source>
        <dbReference type="Proteomes" id="UP001359485"/>
    </source>
</evidence>
<sequence>MMNSIIRSVTKDLKNVLLLFDKFNYPAISDKTVWYSAASQGEEAAAEEEEEEDMAAVKGAFYLSLEIAPTKDRSLVSHRQAEKASFVPAVPNSNEEILDLLEGTIMVL</sequence>
<evidence type="ECO:0000313" key="1">
    <source>
        <dbReference type="EMBL" id="KAK6635880.1"/>
    </source>
</evidence>
<reference evidence="1 2" key="1">
    <citation type="submission" date="2023-09" db="EMBL/GenBank/DDBJ databases">
        <title>Genomes of two closely related lineages of the louse Polyplax serrata with different host specificities.</title>
        <authorList>
            <person name="Martinu J."/>
            <person name="Tarabai H."/>
            <person name="Stefka J."/>
            <person name="Hypsa V."/>
        </authorList>
    </citation>
    <scope>NUCLEOTIDE SEQUENCE [LARGE SCALE GENOMIC DNA]</scope>
    <source>
        <strain evidence="1">98ZLc_SE</strain>
    </source>
</reference>
<accession>A0ABR1BAE5</accession>
<dbReference type="Proteomes" id="UP001359485">
    <property type="component" value="Unassembled WGS sequence"/>
</dbReference>
<dbReference type="EMBL" id="JAWJWF010000003">
    <property type="protein sequence ID" value="KAK6635880.1"/>
    <property type="molecule type" value="Genomic_DNA"/>
</dbReference>